<dbReference type="GO" id="GO:0016020">
    <property type="term" value="C:membrane"/>
    <property type="evidence" value="ECO:0007669"/>
    <property type="project" value="UniProtKB-SubCell"/>
</dbReference>
<feature type="domain" description="Solute-binding protein family 3/N-terminal" evidence="11">
    <location>
        <begin position="62"/>
        <end position="391"/>
    </location>
</feature>
<dbReference type="RefSeq" id="WP_007527281.1">
    <property type="nucleotide sequence ID" value="NZ_HF536772.1"/>
</dbReference>
<evidence type="ECO:0000256" key="10">
    <source>
        <dbReference type="SAM" id="Phobius"/>
    </source>
</evidence>
<gene>
    <name evidence="13" type="ORF">BN77_0071</name>
</gene>
<feature type="transmembrane region" description="Helical" evidence="10">
    <location>
        <begin position="240"/>
        <end position="262"/>
    </location>
</feature>
<reference evidence="13 14" key="1">
    <citation type="journal article" date="2013" name="Genome Announc.">
        <title>Draft Genome Sequence of Rhizobium mesoamericanum STM3625, a Nitrogen-Fixing Symbiont of Mimosa pudica Isolated in French Guiana (South America).</title>
        <authorList>
            <person name="Moulin L."/>
            <person name="Mornico D."/>
            <person name="Melkonian R."/>
            <person name="Klonowska A."/>
        </authorList>
    </citation>
    <scope>NUCLEOTIDE SEQUENCE [LARGE SCALE GENOMIC DNA]</scope>
    <source>
        <strain evidence="13 14">STM3625</strain>
    </source>
</reference>
<evidence type="ECO:0000259" key="11">
    <source>
        <dbReference type="SMART" id="SM00062"/>
    </source>
</evidence>
<dbReference type="PANTHER" id="PTHR18966">
    <property type="entry name" value="IONOTROPIC GLUTAMATE RECEPTOR"/>
    <property type="match status" value="1"/>
</dbReference>
<dbReference type="eggNOG" id="COG0834">
    <property type="taxonomic scope" value="Bacteria"/>
</dbReference>
<evidence type="ECO:0000256" key="1">
    <source>
        <dbReference type="ARBA" id="ARBA00004141"/>
    </source>
</evidence>
<dbReference type="HOGENOM" id="CLU_019602_21_0_5"/>
<dbReference type="Pfam" id="PF00060">
    <property type="entry name" value="Lig_chan"/>
    <property type="match status" value="1"/>
</dbReference>
<keyword evidence="6 10" id="KW-0472">Membrane</keyword>
<dbReference type="SMART" id="SM00079">
    <property type="entry name" value="PBPe"/>
    <property type="match status" value="1"/>
</dbReference>
<protein>
    <submittedName>
        <fullName evidence="13">Extracellular solute-binding protein family 3</fullName>
    </submittedName>
</protein>
<proteinExistence type="predicted"/>
<dbReference type="Pfam" id="PF00497">
    <property type="entry name" value="SBP_bac_3"/>
    <property type="match status" value="1"/>
</dbReference>
<keyword evidence="14" id="KW-1185">Reference proteome</keyword>
<evidence type="ECO:0000256" key="5">
    <source>
        <dbReference type="ARBA" id="ARBA00023065"/>
    </source>
</evidence>
<evidence type="ECO:0000256" key="8">
    <source>
        <dbReference type="ARBA" id="ARBA00023180"/>
    </source>
</evidence>
<name>K0Q1H5_9HYPH</name>
<comment type="subcellular location">
    <subcellularLocation>
        <location evidence="1">Membrane</location>
        <topology evidence="1">Multi-pass membrane protein</topology>
    </subcellularLocation>
</comment>
<dbReference type="STRING" id="1211777.BN77_0071"/>
<evidence type="ECO:0000256" key="4">
    <source>
        <dbReference type="ARBA" id="ARBA00022989"/>
    </source>
</evidence>
<keyword evidence="7" id="KW-0675">Receptor</keyword>
<evidence type="ECO:0000256" key="9">
    <source>
        <dbReference type="ARBA" id="ARBA00023303"/>
    </source>
</evidence>
<evidence type="ECO:0000256" key="7">
    <source>
        <dbReference type="ARBA" id="ARBA00023170"/>
    </source>
</evidence>
<keyword evidence="9" id="KW-0407">Ion channel</keyword>
<keyword evidence="2" id="KW-0813">Transport</keyword>
<dbReference type="SUPFAM" id="SSF81324">
    <property type="entry name" value="Voltage-gated potassium channels"/>
    <property type="match status" value="1"/>
</dbReference>
<feature type="transmembrane region" description="Helical" evidence="10">
    <location>
        <begin position="172"/>
        <end position="194"/>
    </location>
</feature>
<evidence type="ECO:0000313" key="13">
    <source>
        <dbReference type="EMBL" id="CCM76279.1"/>
    </source>
</evidence>
<dbReference type="SMART" id="SM00062">
    <property type="entry name" value="PBPb"/>
    <property type="match status" value="1"/>
</dbReference>
<dbReference type="SUPFAM" id="SSF53850">
    <property type="entry name" value="Periplasmic binding protein-like II"/>
    <property type="match status" value="1"/>
</dbReference>
<dbReference type="Proteomes" id="UP000009319">
    <property type="component" value="Unassembled WGS sequence"/>
</dbReference>
<dbReference type="InterPro" id="IPR015683">
    <property type="entry name" value="Ionotropic_Glu_rcpt"/>
</dbReference>
<dbReference type="AlphaFoldDB" id="K0Q1H5"/>
<dbReference type="InterPro" id="IPR001638">
    <property type="entry name" value="Solute-binding_3/MltF_N"/>
</dbReference>
<organism evidence="13 14">
    <name type="scientific">Rhizobium mesoamericanum STM3625</name>
    <dbReference type="NCBI Taxonomy" id="1211777"/>
    <lineage>
        <taxon>Bacteria</taxon>
        <taxon>Pseudomonadati</taxon>
        <taxon>Pseudomonadota</taxon>
        <taxon>Alphaproteobacteria</taxon>
        <taxon>Hyphomicrobiales</taxon>
        <taxon>Rhizobiaceae</taxon>
        <taxon>Rhizobium/Agrobacterium group</taxon>
        <taxon>Rhizobium</taxon>
    </lineage>
</organism>
<evidence type="ECO:0000259" key="12">
    <source>
        <dbReference type="SMART" id="SM00079"/>
    </source>
</evidence>
<dbReference type="Gene3D" id="3.40.190.10">
    <property type="entry name" value="Periplasmic binding protein-like II"/>
    <property type="match status" value="2"/>
</dbReference>
<keyword evidence="5" id="KW-0406">Ion transport</keyword>
<dbReference type="EMBL" id="CANI01000023">
    <property type="protein sequence ID" value="CCM76279.1"/>
    <property type="molecule type" value="Genomic_DNA"/>
</dbReference>
<accession>K0Q1H5</accession>
<keyword evidence="4 10" id="KW-1133">Transmembrane helix</keyword>
<dbReference type="GO" id="GO:0015276">
    <property type="term" value="F:ligand-gated monoatomic ion channel activity"/>
    <property type="evidence" value="ECO:0007669"/>
    <property type="project" value="InterPro"/>
</dbReference>
<dbReference type="InterPro" id="IPR001320">
    <property type="entry name" value="Iontro_rcpt_C"/>
</dbReference>
<evidence type="ECO:0000256" key="3">
    <source>
        <dbReference type="ARBA" id="ARBA00022692"/>
    </source>
</evidence>
<sequence length="392" mass="42614">MRAVSLGVFDASGGNEWLHGALRYVRAALIALAAFGASAISGSNVYGQGPQQADGQDFPQRELVIGTKEAPPFAMKDADGNWSGISIDLWREVAQRLGLKYRLGEEPNVQKLIEATSRGDYDVSVAAITITAERERIVDFSQPFYDTGLGIAVSVNSVSVWREIVRTMISAGFLQAAGALIGISLLVGALVWLFERRHNEDFGGPLGRGLGASIWWSAEAMTQASTGHRGPITIAGRALAIVWMVVSIITIAVFTASVTSALTTRQMRGLVNGVEDLSGVRVGTLANSATISFLDGERIKHRTFSQVADGLKALEAGSIDAFVYDKPLLAWTVEQHFSSTVQILDVDFEPQSYGFAIPLGRAYRKEIDVAVLQAIHDQRWRRILFQYLGEKR</sequence>
<comment type="caution">
    <text evidence="13">The sequence shown here is derived from an EMBL/GenBank/DDBJ whole genome shotgun (WGS) entry which is preliminary data.</text>
</comment>
<evidence type="ECO:0000313" key="14">
    <source>
        <dbReference type="Proteomes" id="UP000009319"/>
    </source>
</evidence>
<evidence type="ECO:0000256" key="2">
    <source>
        <dbReference type="ARBA" id="ARBA00022448"/>
    </source>
</evidence>
<keyword evidence="8" id="KW-0325">Glycoprotein</keyword>
<evidence type="ECO:0000256" key="6">
    <source>
        <dbReference type="ARBA" id="ARBA00023136"/>
    </source>
</evidence>
<feature type="domain" description="Ionotropic glutamate receptor C-terminal" evidence="12">
    <location>
        <begin position="62"/>
        <end position="382"/>
    </location>
</feature>
<keyword evidence="3 10" id="KW-0812">Transmembrane</keyword>
<dbReference type="Gene3D" id="1.10.287.70">
    <property type="match status" value="1"/>
</dbReference>